<evidence type="ECO:0000313" key="1">
    <source>
        <dbReference type="EMBL" id="PWF49053.1"/>
    </source>
</evidence>
<comment type="caution">
    <text evidence="1">The sequence shown here is derived from an EMBL/GenBank/DDBJ whole genome shotgun (WGS) entry which is preliminary data.</text>
</comment>
<dbReference type="SUPFAM" id="SSF81606">
    <property type="entry name" value="PP2C-like"/>
    <property type="match status" value="1"/>
</dbReference>
<dbReference type="InterPro" id="IPR036457">
    <property type="entry name" value="PPM-type-like_dom_sf"/>
</dbReference>
<accession>A0A2U2HNH5</accession>
<dbReference type="AlphaFoldDB" id="A0A2U2HNH5"/>
<dbReference type="Proteomes" id="UP000241421">
    <property type="component" value="Unassembled WGS sequence"/>
</dbReference>
<dbReference type="EMBL" id="PXWF02000120">
    <property type="protein sequence ID" value="PWF49053.1"/>
    <property type="molecule type" value="Genomic_DNA"/>
</dbReference>
<proteinExistence type="predicted"/>
<organism evidence="1 2">
    <name type="scientific">Massilia glaciei</name>
    <dbReference type="NCBI Taxonomy" id="1524097"/>
    <lineage>
        <taxon>Bacteria</taxon>
        <taxon>Pseudomonadati</taxon>
        <taxon>Pseudomonadota</taxon>
        <taxon>Betaproteobacteria</taxon>
        <taxon>Burkholderiales</taxon>
        <taxon>Oxalobacteraceae</taxon>
        <taxon>Telluria group</taxon>
        <taxon>Massilia</taxon>
    </lineage>
</organism>
<feature type="non-terminal residue" evidence="1">
    <location>
        <position position="1"/>
    </location>
</feature>
<reference evidence="1 2" key="1">
    <citation type="submission" date="2018-04" db="EMBL/GenBank/DDBJ databases">
        <title>Massilia violaceinigra sp. nov., a novel purple-pigmented bacterium isolated from Tianshan glacier, Xinjiang, China.</title>
        <authorList>
            <person name="Wang H."/>
        </authorList>
    </citation>
    <scope>NUCLEOTIDE SEQUENCE [LARGE SCALE GENOMIC DNA]</scope>
    <source>
        <strain evidence="1 2">B448-2</strain>
    </source>
</reference>
<evidence type="ECO:0000313" key="2">
    <source>
        <dbReference type="Proteomes" id="UP000241421"/>
    </source>
</evidence>
<keyword evidence="2" id="KW-1185">Reference proteome</keyword>
<protein>
    <submittedName>
        <fullName evidence="1">Uncharacterized protein</fullName>
    </submittedName>
</protein>
<gene>
    <name evidence="1" type="ORF">C7C56_008600</name>
</gene>
<sequence length="142" mass="15010">AATLSAAWAFPDGRAWVTRIGDCRAYHYHQGGLRRVAEDQTYASLPAEVRPAHMPLDNPSNMVGNGTMGRADFFALSLVPGDILLLCSDGLHHFVNDADIATQCALAGGDTLVRALIALALAAGGDDDIAVLVLTRRVMALP</sequence>
<name>A0A2U2HNH5_9BURK</name>
<dbReference type="RefSeq" id="WP_219933126.1">
    <property type="nucleotide sequence ID" value="NZ_PXWF02000120.1"/>
</dbReference>
<dbReference type="Gene3D" id="3.60.40.10">
    <property type="entry name" value="PPM-type phosphatase domain"/>
    <property type="match status" value="1"/>
</dbReference>